<proteinExistence type="predicted"/>
<evidence type="ECO:0000313" key="1">
    <source>
        <dbReference type="EMBL" id="QIS10357.1"/>
    </source>
</evidence>
<dbReference type="EMBL" id="CP046172">
    <property type="protein sequence ID" value="QIS10357.1"/>
    <property type="molecule type" value="Genomic_DNA"/>
</dbReference>
<reference evidence="1 2" key="1">
    <citation type="journal article" date="2019" name="ACS Chem. Biol.">
        <title>Identification and Mobilization of a Cryptic Antibiotic Biosynthesis Gene Locus from a Human-Pathogenic Nocardia Isolate.</title>
        <authorList>
            <person name="Herisse M."/>
            <person name="Ishida K."/>
            <person name="Porter J.L."/>
            <person name="Howden B."/>
            <person name="Hertweck C."/>
            <person name="Stinear T.P."/>
            <person name="Pidot S.J."/>
        </authorList>
    </citation>
    <scope>NUCLEOTIDE SEQUENCE [LARGE SCALE GENOMIC DNA]</scope>
    <source>
        <strain evidence="1 2">AUSMDU00012717</strain>
    </source>
</reference>
<gene>
    <name evidence="1" type="ORF">F5544_12330</name>
</gene>
<protein>
    <submittedName>
        <fullName evidence="1">DNA-directed RNA polymerase subunit beta</fullName>
    </submittedName>
</protein>
<dbReference type="RefSeq" id="WP_167473349.1">
    <property type="nucleotide sequence ID" value="NZ_CP046172.1"/>
</dbReference>
<keyword evidence="1" id="KW-0804">Transcription</keyword>
<dbReference type="GO" id="GO:0000428">
    <property type="term" value="C:DNA-directed RNA polymerase complex"/>
    <property type="evidence" value="ECO:0007669"/>
    <property type="project" value="UniProtKB-KW"/>
</dbReference>
<organism evidence="1 2">
    <name type="scientific">Nocardia arthritidis</name>
    <dbReference type="NCBI Taxonomy" id="228602"/>
    <lineage>
        <taxon>Bacteria</taxon>
        <taxon>Bacillati</taxon>
        <taxon>Actinomycetota</taxon>
        <taxon>Actinomycetes</taxon>
        <taxon>Mycobacteriales</taxon>
        <taxon>Nocardiaceae</taxon>
        <taxon>Nocardia</taxon>
    </lineage>
</organism>
<keyword evidence="1" id="KW-0240">DNA-directed RNA polymerase</keyword>
<name>A0A6G9YBA0_9NOCA</name>
<dbReference type="Proteomes" id="UP000503540">
    <property type="component" value="Chromosome"/>
</dbReference>
<evidence type="ECO:0000313" key="2">
    <source>
        <dbReference type="Proteomes" id="UP000503540"/>
    </source>
</evidence>
<dbReference type="KEGG" id="nah:F5544_12330"/>
<keyword evidence="2" id="KW-1185">Reference proteome</keyword>
<sequence length="152" mass="16547">MDEPAFADTPATRCAYYRRTCGLPAGIHPEVGRIVVKAGVVGGITMPARLGQRVRDELLFRGLAIGPIVAHIRSRRWTFLCRPDLTVDTDLAVELFRLDVSIVPLGGEIALPSPADSATAYRTWIVPPRDTFRPSAAVIVRAARTCVRGAVR</sequence>
<accession>A0A6G9YBA0</accession>
<dbReference type="AlphaFoldDB" id="A0A6G9YBA0"/>